<feature type="region of interest" description="Disordered" evidence="2">
    <location>
        <begin position="259"/>
        <end position="306"/>
    </location>
</feature>
<accession>A0A4Y9XLB7</accession>
<feature type="compositionally biased region" description="Basic residues" evidence="2">
    <location>
        <begin position="372"/>
        <end position="386"/>
    </location>
</feature>
<feature type="domain" description="C2H2-type" evidence="3">
    <location>
        <begin position="427"/>
        <end position="452"/>
    </location>
</feature>
<feature type="compositionally biased region" description="Polar residues" evidence="2">
    <location>
        <begin position="332"/>
        <end position="345"/>
    </location>
</feature>
<protein>
    <recommendedName>
        <fullName evidence="3">C2H2-type domain-containing protein</fullName>
    </recommendedName>
</protein>
<keyword evidence="1" id="KW-0862">Zinc</keyword>
<organism evidence="4 5">
    <name type="scientific">Dentipellis fragilis</name>
    <dbReference type="NCBI Taxonomy" id="205917"/>
    <lineage>
        <taxon>Eukaryota</taxon>
        <taxon>Fungi</taxon>
        <taxon>Dikarya</taxon>
        <taxon>Basidiomycota</taxon>
        <taxon>Agaricomycotina</taxon>
        <taxon>Agaricomycetes</taxon>
        <taxon>Russulales</taxon>
        <taxon>Hericiaceae</taxon>
        <taxon>Dentipellis</taxon>
    </lineage>
</organism>
<keyword evidence="1" id="KW-0863">Zinc-finger</keyword>
<feature type="compositionally biased region" description="Low complexity" evidence="2">
    <location>
        <begin position="259"/>
        <end position="273"/>
    </location>
</feature>
<dbReference type="GO" id="GO:0008270">
    <property type="term" value="F:zinc ion binding"/>
    <property type="evidence" value="ECO:0007669"/>
    <property type="project" value="UniProtKB-KW"/>
</dbReference>
<keyword evidence="5" id="KW-1185">Reference proteome</keyword>
<dbReference type="AlphaFoldDB" id="A0A4Y9XLB7"/>
<evidence type="ECO:0000256" key="2">
    <source>
        <dbReference type="SAM" id="MobiDB-lite"/>
    </source>
</evidence>
<evidence type="ECO:0000259" key="3">
    <source>
        <dbReference type="PROSITE" id="PS50157"/>
    </source>
</evidence>
<dbReference type="Proteomes" id="UP000298327">
    <property type="component" value="Unassembled WGS sequence"/>
</dbReference>
<dbReference type="PROSITE" id="PS50157">
    <property type="entry name" value="ZINC_FINGER_C2H2_2"/>
    <property type="match status" value="1"/>
</dbReference>
<proteinExistence type="predicted"/>
<feature type="region of interest" description="Disordered" evidence="2">
    <location>
        <begin position="318"/>
        <end position="345"/>
    </location>
</feature>
<evidence type="ECO:0000256" key="1">
    <source>
        <dbReference type="PROSITE-ProRule" id="PRU00042"/>
    </source>
</evidence>
<gene>
    <name evidence="4" type="ORF">EVG20_g11290</name>
</gene>
<evidence type="ECO:0000313" key="5">
    <source>
        <dbReference type="Proteomes" id="UP000298327"/>
    </source>
</evidence>
<dbReference type="SMART" id="SM00355">
    <property type="entry name" value="ZnF_C2H2"/>
    <property type="match status" value="2"/>
</dbReference>
<dbReference type="OrthoDB" id="2505759at2759"/>
<keyword evidence="1" id="KW-0479">Metal-binding</keyword>
<name>A0A4Y9XLB7_9AGAM</name>
<feature type="region of interest" description="Disordered" evidence="2">
    <location>
        <begin position="358"/>
        <end position="397"/>
    </location>
</feature>
<evidence type="ECO:0000313" key="4">
    <source>
        <dbReference type="EMBL" id="TFY50855.1"/>
    </source>
</evidence>
<comment type="caution">
    <text evidence="4">The sequence shown here is derived from an EMBL/GenBank/DDBJ whole genome shotgun (WGS) entry which is preliminary data.</text>
</comment>
<sequence length="464" mass="51833">MDVDVVLELRQHALGYYRGPQCALRCDGLTAPPQTSVPDGHFGNALGEDVDLRNAPAFMENGSQPNNLPEEYYFPSRPRSLLDLQSTYGEQAADTYNSASTPRIDPSGLYAAYPVSPETYDTLTHPSTHLHQQGRSHSTYDLEGRIPETYMSPATAARDNTSAHESQWLQPHSPTYTWQPGRSNESPWASSNVSPPLLLDSFVSNSAALANYPSGSTDLRFALPQELLVHRPSQWPTESPLLSRSCDSNTTMVLELLSSSVPSVSKQPKTSSKWKLPSSGEEPSADNSTSTSDARAKRTRHTRCEARNSTAEYLQARIPRQETEAEPFRPITSYSQTSDVGESIPNDNAQEKLRKFMKGSGTQPLPSGSKAKGTRNLKPARKRTKQPRPASEKPFKCTEPGCQSVGFPQRKDMYRHRRDVHDLREVFLCRVGICPKSFTRKYGQDRHERNIHGATMLLRRETWI</sequence>
<dbReference type="PROSITE" id="PS00028">
    <property type="entry name" value="ZINC_FINGER_C2H2_1"/>
    <property type="match status" value="1"/>
</dbReference>
<dbReference type="InterPro" id="IPR013087">
    <property type="entry name" value="Znf_C2H2_type"/>
</dbReference>
<dbReference type="Gene3D" id="3.30.160.60">
    <property type="entry name" value="Classic Zinc Finger"/>
    <property type="match status" value="1"/>
</dbReference>
<dbReference type="EMBL" id="SEOQ01001682">
    <property type="protein sequence ID" value="TFY50855.1"/>
    <property type="molecule type" value="Genomic_DNA"/>
</dbReference>
<reference evidence="4 5" key="1">
    <citation type="submission" date="2019-02" db="EMBL/GenBank/DDBJ databases">
        <title>Genome sequencing of the rare red list fungi Dentipellis fragilis.</title>
        <authorList>
            <person name="Buettner E."/>
            <person name="Kellner H."/>
        </authorList>
    </citation>
    <scope>NUCLEOTIDE SEQUENCE [LARGE SCALE GENOMIC DNA]</scope>
    <source>
        <strain evidence="4 5">DSM 105465</strain>
    </source>
</reference>